<accession>A0ABS2P1S4</accession>
<protein>
    <submittedName>
        <fullName evidence="1">Uncharacterized protein</fullName>
    </submittedName>
</protein>
<name>A0ABS2P1S4_9BACI</name>
<comment type="caution">
    <text evidence="1">The sequence shown here is derived from an EMBL/GenBank/DDBJ whole genome shotgun (WGS) entry which is preliminary data.</text>
</comment>
<dbReference type="Proteomes" id="UP000737402">
    <property type="component" value="Unassembled WGS sequence"/>
</dbReference>
<dbReference type="EMBL" id="JAFBED010000005">
    <property type="protein sequence ID" value="MBM7620920.1"/>
    <property type="molecule type" value="Genomic_DNA"/>
</dbReference>
<proteinExistence type="predicted"/>
<sequence length="108" mass="12877">MFDEFCKKVGEYRMNNPERILEAYKELWSNRTLSQPAKNESEQLAEAIRIELKDELTHPRTRVSRDAKYFLAIKRICNSSLEESEKLALIEQFNHVMEQLLEEDKRKS</sequence>
<evidence type="ECO:0000313" key="2">
    <source>
        <dbReference type="Proteomes" id="UP000737402"/>
    </source>
</evidence>
<reference evidence="1 2" key="1">
    <citation type="submission" date="2021-01" db="EMBL/GenBank/DDBJ databases">
        <title>Genomic Encyclopedia of Type Strains, Phase IV (KMG-IV): sequencing the most valuable type-strain genomes for metagenomic binning, comparative biology and taxonomic classification.</title>
        <authorList>
            <person name="Goeker M."/>
        </authorList>
    </citation>
    <scope>NUCLEOTIDE SEQUENCE [LARGE SCALE GENOMIC DNA]</scope>
    <source>
        <strain evidence="1 2">DSM 25879</strain>
    </source>
</reference>
<keyword evidence="2" id="KW-1185">Reference proteome</keyword>
<evidence type="ECO:0000313" key="1">
    <source>
        <dbReference type="EMBL" id="MBM7620920.1"/>
    </source>
</evidence>
<organism evidence="1 2">
    <name type="scientific">Sutcliffiella tianshenii</name>
    <dbReference type="NCBI Taxonomy" id="1463404"/>
    <lineage>
        <taxon>Bacteria</taxon>
        <taxon>Bacillati</taxon>
        <taxon>Bacillota</taxon>
        <taxon>Bacilli</taxon>
        <taxon>Bacillales</taxon>
        <taxon>Bacillaceae</taxon>
        <taxon>Sutcliffiella</taxon>
    </lineage>
</organism>
<gene>
    <name evidence="1" type="ORF">JOC95_002775</name>
</gene>